<dbReference type="EMBL" id="CP001874">
    <property type="protein sequence ID" value="ADG88621.1"/>
    <property type="molecule type" value="Genomic_DNA"/>
</dbReference>
<feature type="signal peptide" evidence="5">
    <location>
        <begin position="1"/>
        <end position="20"/>
    </location>
</feature>
<dbReference type="PANTHER" id="PTHR23221:SF7">
    <property type="entry name" value="PHOSPHATIDYLINOSITOL-GLYCAN-SPECIFIC PHOSPHOLIPASE D"/>
    <property type="match status" value="1"/>
</dbReference>
<dbReference type="SMART" id="SM00191">
    <property type="entry name" value="Int_alpha"/>
    <property type="match status" value="5"/>
</dbReference>
<evidence type="ECO:0000256" key="3">
    <source>
        <dbReference type="ARBA" id="ARBA00022801"/>
    </source>
</evidence>
<dbReference type="PROSITE" id="PS51470">
    <property type="entry name" value="FG_GAP"/>
    <property type="match status" value="5"/>
</dbReference>
<dbReference type="SUPFAM" id="SSF69318">
    <property type="entry name" value="Integrin alpha N-terminal domain"/>
    <property type="match status" value="2"/>
</dbReference>
<dbReference type="PRINTS" id="PR01185">
    <property type="entry name" value="INTEGRINA"/>
</dbReference>
<keyword evidence="2" id="KW-0677">Repeat</keyword>
<organism evidence="6 7">
    <name type="scientific">Thermobispora bispora (strain ATCC 19993 / DSM 43833 / CBS 139.67 / JCM 10125 / KCTC 9307 / NBRC 14880 / R51)</name>
    <dbReference type="NCBI Taxonomy" id="469371"/>
    <lineage>
        <taxon>Bacteria</taxon>
        <taxon>Bacillati</taxon>
        <taxon>Actinomycetota</taxon>
        <taxon>Actinomycetes</taxon>
        <taxon>Streptosporangiales</taxon>
        <taxon>Streptosporangiaceae</taxon>
        <taxon>Thermobispora</taxon>
    </lineage>
</organism>
<evidence type="ECO:0000313" key="7">
    <source>
        <dbReference type="Proteomes" id="UP000006640"/>
    </source>
</evidence>
<evidence type="ECO:0000256" key="5">
    <source>
        <dbReference type="SAM" id="SignalP"/>
    </source>
</evidence>
<dbReference type="GO" id="GO:0008305">
    <property type="term" value="C:integrin complex"/>
    <property type="evidence" value="ECO:0007669"/>
    <property type="project" value="InterPro"/>
</dbReference>
<protein>
    <submittedName>
        <fullName evidence="6">FG-GAP repeat protein</fullName>
    </submittedName>
</protein>
<evidence type="ECO:0000313" key="6">
    <source>
        <dbReference type="EMBL" id="ADG88621.1"/>
    </source>
</evidence>
<sequence length="458" mass="45091">MNAQPVSALLAAVLLSPAAADPAASPAAADGCPSFIAVAAPYATVDGRPRAGSVTLLRGLRPAGLLHQGAGGLGDEPETNDSFGSALARGDFNGDGCDDLAIGASEEFHGAPTPGADGEGVVHLLYGTPHGLEPAGRIDVTLLGRRPGSDRFGAALAAGDFDGDGDDELAVGAPGAAGGGLVGIFGLGGRAPQAAGVPVGRAARWIGGRGEATGQFGAALAAGDFDGDGRDDLAIGAPGEGRRPGSGTVTVIDPVRRRATVHTQDGVGIPGVAEAWDAFGSALAAGDFNGDGRDDLAIGVPGEDLSAGRRAMEYGDGVVDVLYGSARGLTSGEAWSRRTLTGTPRHSDRFGAALAAGDLNGDGYDELIVGVPGAGAVQVIAGTGFGLSGRHDALITGGRTGGFGSSVLAVGRSILVGAPGESRVTVIETRPRKAGIAPGRARAAATGRPGDLFGYAMS</sequence>
<keyword evidence="7" id="KW-1185">Reference proteome</keyword>
<dbReference type="STRING" id="469371.Tbis_1909"/>
<evidence type="ECO:0000256" key="1">
    <source>
        <dbReference type="ARBA" id="ARBA00022729"/>
    </source>
</evidence>
<keyword evidence="3" id="KW-0378">Hydrolase</keyword>
<dbReference type="OrthoDB" id="344301at2"/>
<accession>D6YBR1</accession>
<dbReference type="Pfam" id="PF01839">
    <property type="entry name" value="FG-GAP"/>
    <property type="match status" value="5"/>
</dbReference>
<reference evidence="6 7" key="1">
    <citation type="submission" date="2010-01" db="EMBL/GenBank/DDBJ databases">
        <title>The complete genome of Thermobispora bispora DSM 43833.</title>
        <authorList>
            <consortium name="US DOE Joint Genome Institute (JGI-PGF)"/>
            <person name="Lucas S."/>
            <person name="Copeland A."/>
            <person name="Lapidus A."/>
            <person name="Glavina del Rio T."/>
            <person name="Dalin E."/>
            <person name="Tice H."/>
            <person name="Bruce D."/>
            <person name="Goodwin L."/>
            <person name="Pitluck S."/>
            <person name="Kyrpides N."/>
            <person name="Mavromatis K."/>
            <person name="Ivanova N."/>
            <person name="Mikhailova N."/>
            <person name="Chertkov O."/>
            <person name="Brettin T."/>
            <person name="Detter J.C."/>
            <person name="Han C."/>
            <person name="Larimer F."/>
            <person name="Land M."/>
            <person name="Hauser L."/>
            <person name="Markowitz V."/>
            <person name="Cheng J.-F."/>
            <person name="Hugenholtz P."/>
            <person name="Woyke T."/>
            <person name="Wu D."/>
            <person name="Jando M."/>
            <person name="Schneider S."/>
            <person name="Klenk H.-P."/>
            <person name="Eisen J.A."/>
        </authorList>
    </citation>
    <scope>NUCLEOTIDE SEQUENCE [LARGE SCALE GENOMIC DNA]</scope>
    <source>
        <strain evidence="7">ATCC 19993 / DSM 43833 / CBS 139.67 / JCM 10125 / KCTC 9307 / NBRC 14880 / R51</strain>
    </source>
</reference>
<dbReference type="InterPro" id="IPR013519">
    <property type="entry name" value="Int_alpha_beta-p"/>
</dbReference>
<gene>
    <name evidence="6" type="ordered locus">Tbis_1909</name>
</gene>
<keyword evidence="4" id="KW-0325">Glycoprotein</keyword>
<evidence type="ECO:0000256" key="4">
    <source>
        <dbReference type="ARBA" id="ARBA00023180"/>
    </source>
</evidence>
<dbReference type="PANTHER" id="PTHR23221">
    <property type="entry name" value="GLYCOSYLPHOSPHATIDYLINOSITOL PHOSPHOLIPASE D"/>
    <property type="match status" value="1"/>
</dbReference>
<dbReference type="eggNOG" id="COG5555">
    <property type="taxonomic scope" value="Bacteria"/>
</dbReference>
<dbReference type="Proteomes" id="UP000006640">
    <property type="component" value="Chromosome"/>
</dbReference>
<dbReference type="RefSeq" id="WP_013132154.1">
    <property type="nucleotide sequence ID" value="NC_014165.1"/>
</dbReference>
<dbReference type="AlphaFoldDB" id="D6YBR1"/>
<dbReference type="InterPro" id="IPR028994">
    <property type="entry name" value="Integrin_alpha_N"/>
</dbReference>
<dbReference type="GO" id="GO:0016787">
    <property type="term" value="F:hydrolase activity"/>
    <property type="evidence" value="ECO:0007669"/>
    <property type="project" value="UniProtKB-KW"/>
</dbReference>
<evidence type="ECO:0000256" key="2">
    <source>
        <dbReference type="ARBA" id="ARBA00022737"/>
    </source>
</evidence>
<name>D6YBR1_THEBD</name>
<dbReference type="InterPro" id="IPR000413">
    <property type="entry name" value="Integrin_alpha"/>
</dbReference>
<dbReference type="InterPro" id="IPR013517">
    <property type="entry name" value="FG-GAP"/>
</dbReference>
<proteinExistence type="predicted"/>
<dbReference type="HOGENOM" id="CLU_016303_1_0_11"/>
<dbReference type="Gene3D" id="2.130.10.130">
    <property type="entry name" value="Integrin alpha, N-terminal"/>
    <property type="match status" value="3"/>
</dbReference>
<dbReference type="GO" id="GO:0007155">
    <property type="term" value="P:cell adhesion"/>
    <property type="evidence" value="ECO:0007669"/>
    <property type="project" value="InterPro"/>
</dbReference>
<feature type="chain" id="PRO_5039592750" evidence="5">
    <location>
        <begin position="21"/>
        <end position="458"/>
    </location>
</feature>
<keyword evidence="1 5" id="KW-0732">Signal</keyword>
<dbReference type="KEGG" id="tbi:Tbis_1909"/>